<gene>
    <name evidence="10" type="primary">LOC113904462</name>
</gene>
<feature type="transmembrane region" description="Helical" evidence="9">
    <location>
        <begin position="325"/>
        <end position="345"/>
    </location>
</feature>
<keyword evidence="8" id="KW-1015">Disulfide bond</keyword>
<accession>A0A4W2CUS4</accession>
<organism evidence="10 11">
    <name type="scientific">Bos indicus x Bos taurus</name>
    <name type="common">Hybrid cattle</name>
    <dbReference type="NCBI Taxonomy" id="30522"/>
    <lineage>
        <taxon>Eukaryota</taxon>
        <taxon>Metazoa</taxon>
        <taxon>Chordata</taxon>
        <taxon>Craniata</taxon>
        <taxon>Vertebrata</taxon>
        <taxon>Euteleostomi</taxon>
        <taxon>Mammalia</taxon>
        <taxon>Eutheria</taxon>
        <taxon>Laurasiatheria</taxon>
        <taxon>Artiodactyla</taxon>
        <taxon>Ruminantia</taxon>
        <taxon>Pecora</taxon>
        <taxon>Bovidae</taxon>
        <taxon>Bovinae</taxon>
        <taxon>Bos</taxon>
    </lineage>
</organism>
<proteinExistence type="inferred from homology"/>
<feature type="transmembrane region" description="Helical" evidence="9">
    <location>
        <begin position="255"/>
        <end position="281"/>
    </location>
</feature>
<evidence type="ECO:0000256" key="4">
    <source>
        <dbReference type="ARBA" id="ARBA00022475"/>
    </source>
</evidence>
<dbReference type="Gene3D" id="1.20.1740.10">
    <property type="entry name" value="Amino acid/polyamine transporter I"/>
    <property type="match status" value="1"/>
</dbReference>
<evidence type="ECO:0000256" key="6">
    <source>
        <dbReference type="ARBA" id="ARBA00022989"/>
    </source>
</evidence>
<evidence type="ECO:0000256" key="8">
    <source>
        <dbReference type="ARBA" id="ARBA00023157"/>
    </source>
</evidence>
<reference evidence="10 11" key="1">
    <citation type="submission" date="2018-11" db="EMBL/GenBank/DDBJ databases">
        <title>Haplotype-resolved cattle genomes.</title>
        <authorList>
            <person name="Low W.Y."/>
            <person name="Tearle R."/>
            <person name="Bickhart D.M."/>
            <person name="Rosen B.D."/>
            <person name="Koren S."/>
            <person name="Rhie A."/>
            <person name="Hiendleder S."/>
            <person name="Phillippy A.M."/>
            <person name="Smith T.P.L."/>
            <person name="Williams J.L."/>
        </authorList>
    </citation>
    <scope>NUCLEOTIDE SEQUENCE [LARGE SCALE GENOMIC DNA]</scope>
</reference>
<dbReference type="GO" id="GO:0016324">
    <property type="term" value="C:apical plasma membrane"/>
    <property type="evidence" value="ECO:0007669"/>
    <property type="project" value="UniProtKB-SubCell"/>
</dbReference>
<comment type="subcellular location">
    <subcellularLocation>
        <location evidence="1">Apical cell membrane</location>
        <topology evidence="1">Multi-pass membrane protein</topology>
    </subcellularLocation>
</comment>
<evidence type="ECO:0000256" key="9">
    <source>
        <dbReference type="SAM" id="Phobius"/>
    </source>
</evidence>
<keyword evidence="7 9" id="KW-0472">Membrane</keyword>
<protein>
    <recommendedName>
        <fullName evidence="12">Solute carrier family 7 member 13</fullName>
    </recommendedName>
</protein>
<feature type="transmembrane region" description="Helical" evidence="9">
    <location>
        <begin position="162"/>
        <end position="179"/>
    </location>
</feature>
<dbReference type="PIRSF" id="PIRSF006060">
    <property type="entry name" value="AA_transporter"/>
    <property type="match status" value="1"/>
</dbReference>
<evidence type="ECO:0000256" key="2">
    <source>
        <dbReference type="ARBA" id="ARBA00009523"/>
    </source>
</evidence>
<dbReference type="AlphaFoldDB" id="A0A4W2CUS4"/>
<feature type="transmembrane region" description="Helical" evidence="9">
    <location>
        <begin position="6"/>
        <end position="28"/>
    </location>
</feature>
<dbReference type="STRING" id="30522.A0A4W2CUS4"/>
<dbReference type="PANTHER" id="PTHR11785">
    <property type="entry name" value="AMINO ACID TRANSPORTER"/>
    <property type="match status" value="1"/>
</dbReference>
<feature type="transmembrane region" description="Helical" evidence="9">
    <location>
        <begin position="389"/>
        <end position="406"/>
    </location>
</feature>
<keyword evidence="11" id="KW-1185">Reference proteome</keyword>
<dbReference type="InterPro" id="IPR002293">
    <property type="entry name" value="AA/rel_permease1"/>
</dbReference>
<keyword evidence="3" id="KW-0813">Transport</keyword>
<dbReference type="PANTHER" id="PTHR11785:SF348">
    <property type="entry name" value="ASC-TYPE AMINO ACID TRANSPORTER 2"/>
    <property type="match status" value="1"/>
</dbReference>
<evidence type="ECO:0000256" key="7">
    <source>
        <dbReference type="ARBA" id="ARBA00023136"/>
    </source>
</evidence>
<evidence type="ECO:0008006" key="12">
    <source>
        <dbReference type="Google" id="ProtNLM"/>
    </source>
</evidence>
<sequence length="490" mass="53558">MQLLRAIGFFRGNILILSATIGAGIFVSPKGVLKYSSLNVAVSLSIWAACAVLTLISALSHAELGTTFPISGAQYYFLKRSLGSSVAFLNLWIKLFTHPLRLATESLLLSTYTIQPFYAGCPAPELPKRCLALAALWSLGLLNARGVQTVAWLQTVSTLAKMTVLCFICFTGIVLLGMGERENVARFENALDAELPDVSQIAEAFLQGLFAYSGTSILNSMAGEIKNPVLTPKEIVSADAVALTWTDKIIPSMQWVISFGISTSVFSTMCCTVLSASRMIYRASQEGQLPFIFSMLNKHSCPTTAVSQLIILTSIVIITSDLINLIRYSGLALWFLRGLHMIGLLKLRYQEPNLPRPYKVPLPFIFGSIAISLFLILTPLIKTPKMEHVYGLIFIFSGLLCYWIHVHLNQHSDLKKEGVAKGKSMQLLKAIGFLLGSILVLSATTGAGIFVPSKHAHASLTQLHALCQVRGVGWRCEWEGDLKKGDICIL</sequence>
<dbReference type="InterPro" id="IPR050598">
    <property type="entry name" value="AminoAcid_Transporter"/>
</dbReference>
<comment type="similarity">
    <text evidence="2">Belongs to the amino acid-polyamine-organocation (APC) superfamily.</text>
</comment>
<evidence type="ECO:0000256" key="1">
    <source>
        <dbReference type="ARBA" id="ARBA00004424"/>
    </source>
</evidence>
<feature type="transmembrane region" description="Helical" evidence="9">
    <location>
        <begin position="357"/>
        <end position="377"/>
    </location>
</feature>
<reference evidence="10" key="3">
    <citation type="submission" date="2025-09" db="UniProtKB">
        <authorList>
            <consortium name="Ensembl"/>
        </authorList>
    </citation>
    <scope>IDENTIFICATION</scope>
</reference>
<keyword evidence="6 9" id="KW-1133">Transmembrane helix</keyword>
<dbReference type="Proteomes" id="UP000314981">
    <property type="component" value="Chromosome 14"/>
</dbReference>
<feature type="transmembrane region" description="Helical" evidence="9">
    <location>
        <begin position="40"/>
        <end position="61"/>
    </location>
</feature>
<evidence type="ECO:0000313" key="10">
    <source>
        <dbReference type="Ensembl" id="ENSBIXP00000010045.1"/>
    </source>
</evidence>
<name>A0A4W2CUS4_BOBOX</name>
<feature type="transmembrane region" description="Helical" evidence="9">
    <location>
        <begin position="427"/>
        <end position="451"/>
    </location>
</feature>
<dbReference type="GO" id="GO:0015179">
    <property type="term" value="F:L-amino acid transmembrane transporter activity"/>
    <property type="evidence" value="ECO:0007669"/>
    <property type="project" value="TreeGrafter"/>
</dbReference>
<dbReference type="Ensembl" id="ENSBIXT00000018664.1">
    <property type="protein sequence ID" value="ENSBIXP00000010045.1"/>
    <property type="gene ID" value="ENSBIXG00000007078.1"/>
</dbReference>
<dbReference type="Pfam" id="PF13520">
    <property type="entry name" value="AA_permease_2"/>
    <property type="match status" value="2"/>
</dbReference>
<evidence type="ECO:0000256" key="5">
    <source>
        <dbReference type="ARBA" id="ARBA00022692"/>
    </source>
</evidence>
<evidence type="ECO:0000256" key="3">
    <source>
        <dbReference type="ARBA" id="ARBA00022448"/>
    </source>
</evidence>
<evidence type="ECO:0000313" key="11">
    <source>
        <dbReference type="Proteomes" id="UP000314981"/>
    </source>
</evidence>
<keyword evidence="5 9" id="KW-0812">Transmembrane</keyword>
<reference evidence="10" key="2">
    <citation type="submission" date="2025-08" db="UniProtKB">
        <authorList>
            <consortium name="Ensembl"/>
        </authorList>
    </citation>
    <scope>IDENTIFICATION</scope>
</reference>
<keyword evidence="4" id="KW-1003">Cell membrane</keyword>
<dbReference type="FunFam" id="1.20.1740.10:FF:000036">
    <property type="entry name" value="Solute carrier family 7 member 13"/>
    <property type="match status" value="1"/>
</dbReference>